<feature type="compositionally biased region" description="Low complexity" evidence="1">
    <location>
        <begin position="115"/>
        <end position="136"/>
    </location>
</feature>
<comment type="caution">
    <text evidence="2">The sequence shown here is derived from an EMBL/GenBank/DDBJ whole genome shotgun (WGS) entry which is preliminary data.</text>
</comment>
<feature type="compositionally biased region" description="Low complexity" evidence="1">
    <location>
        <begin position="13"/>
        <end position="25"/>
    </location>
</feature>
<evidence type="ECO:0000313" key="2">
    <source>
        <dbReference type="EMBL" id="MCB5197325.1"/>
    </source>
</evidence>
<organism evidence="2 3">
    <name type="scientific">Deefgea salmonis</name>
    <dbReference type="NCBI Taxonomy" id="2875502"/>
    <lineage>
        <taxon>Bacteria</taxon>
        <taxon>Pseudomonadati</taxon>
        <taxon>Pseudomonadota</taxon>
        <taxon>Betaproteobacteria</taxon>
        <taxon>Neisseriales</taxon>
        <taxon>Chitinibacteraceae</taxon>
        <taxon>Deefgea</taxon>
    </lineage>
</organism>
<dbReference type="Proteomes" id="UP001198034">
    <property type="component" value="Unassembled WGS sequence"/>
</dbReference>
<feature type="compositionally biased region" description="Low complexity" evidence="1">
    <location>
        <begin position="93"/>
        <end position="104"/>
    </location>
</feature>
<sequence>MSEMMVSRTNPLARAANGMNNAAAAMLELQKSPRSDSSNRPDQPEPSDLASRRSAEKPPVDAVSISAEAKKKQSEDAEQIASRQTALSPAPPAAEAKAAEPAAESTSKNTNSRPAAVAAAQYAQQQASANAQARSAPNLSESA</sequence>
<keyword evidence="3" id="KW-1185">Reference proteome</keyword>
<feature type="region of interest" description="Disordered" evidence="1">
    <location>
        <begin position="1"/>
        <end position="143"/>
    </location>
</feature>
<dbReference type="EMBL" id="JAJAWG010000012">
    <property type="protein sequence ID" value="MCB5197325.1"/>
    <property type="molecule type" value="Genomic_DNA"/>
</dbReference>
<reference evidence="2 3" key="1">
    <citation type="submission" date="2021-10" db="EMBL/GenBank/DDBJ databases">
        <authorList>
            <person name="Chen M."/>
        </authorList>
    </citation>
    <scope>NUCLEOTIDE SEQUENCE [LARGE SCALE GENOMIC DNA]</scope>
    <source>
        <strain evidence="2 3">H3-26</strain>
    </source>
</reference>
<gene>
    <name evidence="2" type="ORF">LG219_13740</name>
</gene>
<feature type="compositionally biased region" description="Basic and acidic residues" evidence="1">
    <location>
        <begin position="50"/>
        <end position="59"/>
    </location>
</feature>
<feature type="compositionally biased region" description="Basic and acidic residues" evidence="1">
    <location>
        <begin position="31"/>
        <end position="43"/>
    </location>
</feature>
<protein>
    <submittedName>
        <fullName evidence="2">Uncharacterized protein</fullName>
    </submittedName>
</protein>
<evidence type="ECO:0000313" key="3">
    <source>
        <dbReference type="Proteomes" id="UP001198034"/>
    </source>
</evidence>
<dbReference type="RefSeq" id="WP_226765024.1">
    <property type="nucleotide sequence ID" value="NZ_JAJAWG010000012.1"/>
</dbReference>
<name>A0ABS8BNM5_9NEIS</name>
<evidence type="ECO:0000256" key="1">
    <source>
        <dbReference type="SAM" id="MobiDB-lite"/>
    </source>
</evidence>
<accession>A0ABS8BNM5</accession>
<proteinExistence type="predicted"/>